<dbReference type="EMBL" id="FNKO01000002">
    <property type="protein sequence ID" value="SDQ78856.1"/>
    <property type="molecule type" value="Genomic_DNA"/>
</dbReference>
<name>A0A1H1DSJ8_9ACTN</name>
<dbReference type="RefSeq" id="WP_139186544.1">
    <property type="nucleotide sequence ID" value="NZ_FNKO01000002.1"/>
</dbReference>
<evidence type="ECO:0000256" key="1">
    <source>
        <dbReference type="SAM" id="MobiDB-lite"/>
    </source>
</evidence>
<proteinExistence type="predicted"/>
<keyword evidence="2" id="KW-0472">Membrane</keyword>
<evidence type="ECO:0000313" key="3">
    <source>
        <dbReference type="EMBL" id="SDQ78856.1"/>
    </source>
</evidence>
<keyword evidence="2" id="KW-1133">Transmembrane helix</keyword>
<dbReference type="OrthoDB" id="5186176at2"/>
<evidence type="ECO:0000256" key="2">
    <source>
        <dbReference type="SAM" id="Phobius"/>
    </source>
</evidence>
<organism evidence="3 4">
    <name type="scientific">Actinopolyspora saharensis</name>
    <dbReference type="NCBI Taxonomy" id="995062"/>
    <lineage>
        <taxon>Bacteria</taxon>
        <taxon>Bacillati</taxon>
        <taxon>Actinomycetota</taxon>
        <taxon>Actinomycetes</taxon>
        <taxon>Actinopolysporales</taxon>
        <taxon>Actinopolysporaceae</taxon>
        <taxon>Actinopolyspora</taxon>
    </lineage>
</organism>
<sequence>MLAELTSWGPAGERFLRLGLAVLCGALITAIPATVLLVRARHRQARLRSQLARLTTSTALLTGTGRNGQPRRVGAGDAEETSGGRTETTSAGSHPSAPSETPRQPSPGVFPEPETVPDQTRPNARNEMPDGDNTMRTETTPDNGRPSEPARERGEEPQRESEQERNRTQHTSAENLDFGSQEIAERFRREYMEALDDSKNRLDQLRSRLTGELRTDEAAHSTNGHRPES</sequence>
<protein>
    <submittedName>
        <fullName evidence="3">Uncharacterized protein</fullName>
    </submittedName>
</protein>
<dbReference type="Proteomes" id="UP000199301">
    <property type="component" value="Unassembled WGS sequence"/>
</dbReference>
<reference evidence="4" key="1">
    <citation type="submission" date="2016-10" db="EMBL/GenBank/DDBJ databases">
        <authorList>
            <person name="Varghese N."/>
            <person name="Submissions S."/>
        </authorList>
    </citation>
    <scope>NUCLEOTIDE SEQUENCE [LARGE SCALE GENOMIC DNA]</scope>
    <source>
        <strain evidence="4">DSM 45459</strain>
    </source>
</reference>
<feature type="transmembrane region" description="Helical" evidence="2">
    <location>
        <begin position="15"/>
        <end position="38"/>
    </location>
</feature>
<gene>
    <name evidence="3" type="ORF">SAMN04489718_2193</name>
</gene>
<feature type="region of interest" description="Disordered" evidence="1">
    <location>
        <begin position="194"/>
        <end position="229"/>
    </location>
</feature>
<feature type="compositionally biased region" description="Basic and acidic residues" evidence="1">
    <location>
        <begin position="148"/>
        <end position="167"/>
    </location>
</feature>
<keyword evidence="2" id="KW-0812">Transmembrane</keyword>
<evidence type="ECO:0000313" key="4">
    <source>
        <dbReference type="Proteomes" id="UP000199301"/>
    </source>
</evidence>
<dbReference type="STRING" id="995062.SAMN04489718_2193"/>
<accession>A0A1H1DSJ8</accession>
<feature type="compositionally biased region" description="Low complexity" evidence="1">
    <location>
        <begin position="81"/>
        <end position="93"/>
    </location>
</feature>
<dbReference type="AlphaFoldDB" id="A0A1H1DSJ8"/>
<keyword evidence="4" id="KW-1185">Reference proteome</keyword>
<feature type="region of interest" description="Disordered" evidence="1">
    <location>
        <begin position="58"/>
        <end position="182"/>
    </location>
</feature>